<dbReference type="FunFam" id="3.90.215.10:FF:000001">
    <property type="entry name" value="Tenascin isoform 1"/>
    <property type="match status" value="1"/>
</dbReference>
<dbReference type="NCBIfam" id="NF040941">
    <property type="entry name" value="GGGWT_bact"/>
    <property type="match status" value="1"/>
</dbReference>
<dbReference type="InterPro" id="IPR036056">
    <property type="entry name" value="Fibrinogen-like_C"/>
</dbReference>
<dbReference type="PANTHER" id="PTHR19143">
    <property type="entry name" value="FIBRINOGEN/TENASCIN/ANGIOPOEITIN"/>
    <property type="match status" value="1"/>
</dbReference>
<dbReference type="InterPro" id="IPR014716">
    <property type="entry name" value="Fibrinogen_a/b/g_C_1"/>
</dbReference>
<comment type="caution">
    <text evidence="6">The sequence shown here is derived from an EMBL/GenBank/DDBJ whole genome shotgun (WGS) entry which is preliminary data.</text>
</comment>
<evidence type="ECO:0000256" key="1">
    <source>
        <dbReference type="ARBA" id="ARBA00023157"/>
    </source>
</evidence>
<feature type="compositionally biased region" description="Gly residues" evidence="3">
    <location>
        <begin position="72"/>
        <end position="99"/>
    </location>
</feature>
<reference evidence="6" key="1">
    <citation type="submission" date="2023-10" db="EMBL/GenBank/DDBJ databases">
        <title>Genome assemblies of two species of porcelain crab, Petrolisthes cinctipes and Petrolisthes manimaculis (Anomura: Porcellanidae).</title>
        <authorList>
            <person name="Angst P."/>
        </authorList>
    </citation>
    <scope>NUCLEOTIDE SEQUENCE</scope>
    <source>
        <strain evidence="6">PB745_01</strain>
        <tissue evidence="6">Gill</tissue>
    </source>
</reference>
<evidence type="ECO:0000256" key="3">
    <source>
        <dbReference type="SAM" id="MobiDB-lite"/>
    </source>
</evidence>
<evidence type="ECO:0000313" key="6">
    <source>
        <dbReference type="EMBL" id="KAK3867599.1"/>
    </source>
</evidence>
<feature type="compositionally biased region" description="Basic and acidic residues" evidence="3">
    <location>
        <begin position="139"/>
        <end position="155"/>
    </location>
</feature>
<feature type="signal peptide" evidence="4">
    <location>
        <begin position="1"/>
        <end position="22"/>
    </location>
</feature>
<dbReference type="InterPro" id="IPR020837">
    <property type="entry name" value="Fibrinogen_CS"/>
</dbReference>
<organism evidence="6 7">
    <name type="scientific">Petrolisthes cinctipes</name>
    <name type="common">Flat porcelain crab</name>
    <dbReference type="NCBI Taxonomy" id="88211"/>
    <lineage>
        <taxon>Eukaryota</taxon>
        <taxon>Metazoa</taxon>
        <taxon>Ecdysozoa</taxon>
        <taxon>Arthropoda</taxon>
        <taxon>Crustacea</taxon>
        <taxon>Multicrustacea</taxon>
        <taxon>Malacostraca</taxon>
        <taxon>Eumalacostraca</taxon>
        <taxon>Eucarida</taxon>
        <taxon>Decapoda</taxon>
        <taxon>Pleocyemata</taxon>
        <taxon>Anomura</taxon>
        <taxon>Galatheoidea</taxon>
        <taxon>Porcellanidae</taxon>
        <taxon>Petrolisthes</taxon>
    </lineage>
</organism>
<feature type="compositionally biased region" description="Basic and acidic residues" evidence="3">
    <location>
        <begin position="121"/>
        <end position="132"/>
    </location>
</feature>
<keyword evidence="7" id="KW-1185">Reference proteome</keyword>
<evidence type="ECO:0000313" key="7">
    <source>
        <dbReference type="Proteomes" id="UP001286313"/>
    </source>
</evidence>
<feature type="domain" description="Fibrinogen C-terminal" evidence="5">
    <location>
        <begin position="435"/>
        <end position="657"/>
    </location>
</feature>
<gene>
    <name evidence="6" type="ORF">Pcinc_026954</name>
</gene>
<dbReference type="Proteomes" id="UP001286313">
    <property type="component" value="Unassembled WGS sequence"/>
</dbReference>
<protein>
    <recommendedName>
        <fullName evidence="5">Fibrinogen C-terminal domain-containing protein</fullName>
    </recommendedName>
</protein>
<dbReference type="SMART" id="SM00186">
    <property type="entry name" value="FBG"/>
    <property type="match status" value="1"/>
</dbReference>
<dbReference type="Pfam" id="PF00147">
    <property type="entry name" value="Fibrinogen_C"/>
    <property type="match status" value="1"/>
</dbReference>
<comment type="function">
    <text evidence="2">Lectin involved in innate immunity. Agglutinates all types of human erythrocytes, Gram-positive and Gram-negative bacteria. Has a stronger agglutinating activity towards Gram-negative bacteria than towards Gram-positive bacteria. Specifically recognizes acetyl group-containing substances on agglutinated cells. The hemagglutinating activity was inhibited by EDTA, acetyl group-containing mono- and disaccharides, N-acetyl derivatives of amino acids, other acetyl group-containing substances, propionamide and benzamide. Enhances the antimicrobial activity of big defensin against Gram-positive bacteria but not against Gram-negative bacteria.</text>
</comment>
<keyword evidence="1" id="KW-1015">Disulfide bond</keyword>
<accession>A0AAE1F4Y0</accession>
<keyword evidence="4" id="KW-0732">Signal</keyword>
<dbReference type="InterPro" id="IPR002181">
    <property type="entry name" value="Fibrinogen_a/b/g_C_dom"/>
</dbReference>
<dbReference type="GO" id="GO:0030246">
    <property type="term" value="F:carbohydrate binding"/>
    <property type="evidence" value="ECO:0007669"/>
    <property type="project" value="UniProtKB-ARBA"/>
</dbReference>
<dbReference type="InterPro" id="IPR050373">
    <property type="entry name" value="Fibrinogen_C-term_domain"/>
</dbReference>
<dbReference type="SUPFAM" id="SSF56496">
    <property type="entry name" value="Fibrinogen C-terminal domain-like"/>
    <property type="match status" value="1"/>
</dbReference>
<dbReference type="Gene3D" id="3.90.215.10">
    <property type="entry name" value="Gamma Fibrinogen, chain A, domain 1"/>
    <property type="match status" value="1"/>
</dbReference>
<evidence type="ECO:0000256" key="2">
    <source>
        <dbReference type="ARBA" id="ARBA00053344"/>
    </source>
</evidence>
<dbReference type="PROSITE" id="PS51406">
    <property type="entry name" value="FIBRINOGEN_C_2"/>
    <property type="match status" value="1"/>
</dbReference>
<name>A0AAE1F4Y0_PETCI</name>
<evidence type="ECO:0000256" key="4">
    <source>
        <dbReference type="SAM" id="SignalP"/>
    </source>
</evidence>
<proteinExistence type="predicted"/>
<dbReference type="PROSITE" id="PS00514">
    <property type="entry name" value="FIBRINOGEN_C_1"/>
    <property type="match status" value="1"/>
</dbReference>
<dbReference type="CDD" id="cd00087">
    <property type="entry name" value="FReD"/>
    <property type="match status" value="1"/>
</dbReference>
<dbReference type="PANTHER" id="PTHR19143:SF458">
    <property type="entry name" value="FIBRINOGEN C-TERMINAL DOMAIN-CONTAINING PROTEIN-RELATED"/>
    <property type="match status" value="1"/>
</dbReference>
<dbReference type="AlphaFoldDB" id="A0AAE1F4Y0"/>
<feature type="chain" id="PRO_5042132148" description="Fibrinogen C-terminal domain-containing protein" evidence="4">
    <location>
        <begin position="23"/>
        <end position="710"/>
    </location>
</feature>
<dbReference type="EMBL" id="JAWQEG010003170">
    <property type="protein sequence ID" value="KAK3867599.1"/>
    <property type="molecule type" value="Genomic_DNA"/>
</dbReference>
<evidence type="ECO:0000259" key="5">
    <source>
        <dbReference type="PROSITE" id="PS51406"/>
    </source>
</evidence>
<sequence length="710" mass="78221">MKECVQLAGMLVLMVMVIGVTAQAGQHHTLIQPQQSTDLGNEGGTSYDVDIEEETRYYRPRQPTDTAASEGPGRGGGRQFGGRGGGGGGRRQFGGGGGGRGRKYPGFTQRRQFEGRGGGGRKFDVREGDRQLEASGGVGEHETSEGRGREGHTQYETRGGGGVGGGHIEASVGGGRGGGQFETSVGGGGGGGQFETNVGGGGGQFESTPTAGDEMDSVARGVGGIDFSQRQTGAILLLLQRLSERLAGLETLQRQQAERIDTINYRITRIELQAEERKGVITELSNNVRHRMETTDNALDRVTTSLDQISTSITGLDLRQTELQSTINEIPKAESEREGRTNGLKLQAMMATIHGLRTATQAVKKDVASLAQNFTLLNNITENLTRMSQEVVTKQYLQQNLNELDTQDSSLTILARTMLTQPRGRRRGGGGGSSGGALPEAEDCWELHKRGKNQSGVYRIKPLYSPHPFFVYCNMETDGGGWTVIQRREDGTVDFLREWPDYKHGFGNLAGEFWLGNEKIHQLTNQYVSQLRVDLADFDQQSSYAKYSAFAVGSELEKYSLKMLGEFMGDAGDSLRYHVGRGFSTPDVDNDAWPDKSCARDHQGAWWYRACETSNLNGRYLHGPLPIEHQYTGLYWYNFRGPQYSLWRSRMMVRRGGTVSKPVFKNFTELHNNPVTPRPDNNRIDMTTTPATEELNPDHDPYATYDYPYY</sequence>
<dbReference type="GO" id="GO:0005615">
    <property type="term" value="C:extracellular space"/>
    <property type="evidence" value="ECO:0007669"/>
    <property type="project" value="TreeGrafter"/>
</dbReference>
<feature type="region of interest" description="Disordered" evidence="3">
    <location>
        <begin position="53"/>
        <end position="164"/>
    </location>
</feature>